<name>A0AAE6YIH8_9GAMM</name>
<dbReference type="EMBL" id="CP038241">
    <property type="protein sequence ID" value="QIV96515.1"/>
    <property type="molecule type" value="Genomic_DNA"/>
</dbReference>
<evidence type="ECO:0000313" key="1">
    <source>
        <dbReference type="EMBL" id="QIV96515.1"/>
    </source>
</evidence>
<protein>
    <submittedName>
        <fullName evidence="1">Uncharacterized protein</fullName>
    </submittedName>
</protein>
<dbReference type="Proteomes" id="UP000502004">
    <property type="component" value="Chromosome"/>
</dbReference>
<reference evidence="1 2" key="1">
    <citation type="submission" date="2019-03" db="EMBL/GenBank/DDBJ databases">
        <title>Complete Genome Sequence of Allofrancisella inopinata Strain SYSU YG23 Isolated from Water-Cooling Systems in China.</title>
        <authorList>
            <person name="Ohrman C."/>
            <person name="Uneklint I."/>
            <person name="Sjodin A."/>
        </authorList>
    </citation>
    <scope>NUCLEOTIDE SEQUENCE [LARGE SCALE GENOMIC DNA]</scope>
    <source>
        <strain evidence="1 2">SYSU YG23</strain>
    </source>
</reference>
<dbReference type="KEGG" id="aii:E4K63_06595"/>
<dbReference type="AlphaFoldDB" id="A0AAE6YIH8"/>
<keyword evidence="2" id="KW-1185">Reference proteome</keyword>
<sequence>MLVIATYFFHGRKSMQNCLALCYRVAVSQWQLQNSQSSNSCSCLFIVFTAANRNVPIGKIII</sequence>
<evidence type="ECO:0000313" key="2">
    <source>
        <dbReference type="Proteomes" id="UP000502004"/>
    </source>
</evidence>
<proteinExistence type="predicted"/>
<gene>
    <name evidence="1" type="ORF">E4K63_06595</name>
</gene>
<organism evidence="1 2">
    <name type="scientific">Allofrancisella inopinata</name>
    <dbReference type="NCBI Taxonomy" id="1085647"/>
    <lineage>
        <taxon>Bacteria</taxon>
        <taxon>Pseudomonadati</taxon>
        <taxon>Pseudomonadota</taxon>
        <taxon>Gammaproteobacteria</taxon>
        <taxon>Thiotrichales</taxon>
        <taxon>Francisellaceae</taxon>
        <taxon>Allofrancisella</taxon>
    </lineage>
</organism>
<accession>A0AAE6YIH8</accession>